<dbReference type="AlphaFoldDB" id="X6MTR2"/>
<name>X6MTR2_RETFI</name>
<organism evidence="1 2">
    <name type="scientific">Reticulomyxa filosa</name>
    <dbReference type="NCBI Taxonomy" id="46433"/>
    <lineage>
        <taxon>Eukaryota</taxon>
        <taxon>Sar</taxon>
        <taxon>Rhizaria</taxon>
        <taxon>Retaria</taxon>
        <taxon>Foraminifera</taxon>
        <taxon>Monothalamids</taxon>
        <taxon>Reticulomyxidae</taxon>
        <taxon>Reticulomyxa</taxon>
    </lineage>
</organism>
<accession>X6MTR2</accession>
<gene>
    <name evidence="1" type="ORF">RFI_20504</name>
</gene>
<evidence type="ECO:0000313" key="1">
    <source>
        <dbReference type="EMBL" id="ETO16837.1"/>
    </source>
</evidence>
<sequence length="198" mass="23407">MMELRRHWKIMDIKYKMPIIKVLLSKTEDVVKILKGNDIQIGYSMVNAKYVSIVDWQITKRQNYKNDTIKHKCVLSRKHHPSDLLQCNVCDSQSKRKACYAAFMKKEFRHIPIKSNVKRQRIILILMLPKKRTNRKRLQNKKSDADEIPLLRCELADIKSALEISCPDQKKPLLFCSFYRNLSVIISIFKHSSKNYNL</sequence>
<reference evidence="1 2" key="1">
    <citation type="journal article" date="2013" name="Curr. Biol.">
        <title>The Genome of the Foraminiferan Reticulomyxa filosa.</title>
        <authorList>
            <person name="Glockner G."/>
            <person name="Hulsmann N."/>
            <person name="Schleicher M."/>
            <person name="Noegel A.A."/>
            <person name="Eichinger L."/>
            <person name="Gallinger C."/>
            <person name="Pawlowski J."/>
            <person name="Sierra R."/>
            <person name="Euteneuer U."/>
            <person name="Pillet L."/>
            <person name="Moustafa A."/>
            <person name="Platzer M."/>
            <person name="Groth M."/>
            <person name="Szafranski K."/>
            <person name="Schliwa M."/>
        </authorList>
    </citation>
    <scope>NUCLEOTIDE SEQUENCE [LARGE SCALE GENOMIC DNA]</scope>
</reference>
<dbReference type="OrthoDB" id="7608935at2759"/>
<proteinExistence type="predicted"/>
<protein>
    <submittedName>
        <fullName evidence="1">Uncharacterized protein</fullName>
    </submittedName>
</protein>
<dbReference type="Proteomes" id="UP000023152">
    <property type="component" value="Unassembled WGS sequence"/>
</dbReference>
<dbReference type="EMBL" id="ASPP01017778">
    <property type="protein sequence ID" value="ETO16837.1"/>
    <property type="molecule type" value="Genomic_DNA"/>
</dbReference>
<keyword evidence="2" id="KW-1185">Reference proteome</keyword>
<evidence type="ECO:0000313" key="2">
    <source>
        <dbReference type="Proteomes" id="UP000023152"/>
    </source>
</evidence>
<comment type="caution">
    <text evidence="1">The sequence shown here is derived from an EMBL/GenBank/DDBJ whole genome shotgun (WGS) entry which is preliminary data.</text>
</comment>